<dbReference type="GO" id="GO:0032259">
    <property type="term" value="P:methylation"/>
    <property type="evidence" value="ECO:0007669"/>
    <property type="project" value="UniProtKB-KW"/>
</dbReference>
<dbReference type="EMBL" id="FUYA01000019">
    <property type="protein sequence ID" value="SKA84141.1"/>
    <property type="molecule type" value="Genomic_DNA"/>
</dbReference>
<dbReference type="STRING" id="1121442.SAMN02745702_02956"/>
<dbReference type="Gene3D" id="3.90.1530.10">
    <property type="entry name" value="Conserved hypothetical protein from pyrococcus furiosus pfu- 392566-001, ParB domain"/>
    <property type="match status" value="1"/>
</dbReference>
<dbReference type="InterPro" id="IPR003115">
    <property type="entry name" value="ParB_N"/>
</dbReference>
<sequence>MEKLTIEAWPVARLRSYTRQLRKNDKNIERMIACIQEFGFRVPILARPDGEVIDGDLRLKAAQKMGLESVPVIPAEGMSEEQVRAFRILANSSVAWSTWDDEVLAQELRDLWDADFNLELTGLELSEVEDLLQSIEPESQEQGDAVPETQAEPVVKPGDLWRLGEHFLFCGDSTKAESYEQLMQGREADMIWTDPPYNVDYEGTAGKIKNDSMSDSAFREFLERAFAGMFGAMKKGGAAYVAHADSEGVNFREAFRKAGFRFSNCLIWRKNVFVLGRADYQCQHEPILYGWKPGAAHSWLGGRKRRSVQELSELGAVKVAPDGTVSLFLNDRALHISGQNLEVQDLESSLVFEDKPQRSELHPTMKPVALVERFLKNSSRKGEVVLDPFGGSGTTLIACERTRRACRTIELDTKFADVIIRRWQEHTGKDAVLQSTGERFAMLEAANG</sequence>
<reference evidence="8 9" key="1">
    <citation type="submission" date="2017-02" db="EMBL/GenBank/DDBJ databases">
        <authorList>
            <person name="Peterson S.W."/>
        </authorList>
    </citation>
    <scope>NUCLEOTIDE SEQUENCE [LARGE SCALE GENOMIC DNA]</scope>
    <source>
        <strain evidence="8 9">DSM 18034</strain>
    </source>
</reference>
<keyword evidence="5" id="KW-0949">S-adenosyl-L-methionine</keyword>
<name>A0A1T4X5I2_9BACT</name>
<dbReference type="Gene3D" id="3.40.50.150">
    <property type="entry name" value="Vaccinia Virus protein VP39"/>
    <property type="match status" value="1"/>
</dbReference>
<dbReference type="CDD" id="cd16403">
    <property type="entry name" value="ParB_N_like_MT"/>
    <property type="match status" value="1"/>
</dbReference>
<evidence type="ECO:0000256" key="2">
    <source>
        <dbReference type="ARBA" id="ARBA00011900"/>
    </source>
</evidence>
<dbReference type="InterPro" id="IPR002295">
    <property type="entry name" value="N4/N6-MTase_EcoPI_Mod-like"/>
</dbReference>
<proteinExistence type="inferred from homology"/>
<accession>A0A1T4X5I2</accession>
<dbReference type="InterPro" id="IPR036086">
    <property type="entry name" value="ParB/Sulfiredoxin_sf"/>
</dbReference>
<keyword evidence="4" id="KW-0808">Transferase</keyword>
<dbReference type="Proteomes" id="UP000189733">
    <property type="component" value="Unassembled WGS sequence"/>
</dbReference>
<dbReference type="PRINTS" id="PR00506">
    <property type="entry name" value="D21N6MTFRASE"/>
</dbReference>
<keyword evidence="9" id="KW-1185">Reference proteome</keyword>
<dbReference type="GO" id="GO:0008170">
    <property type="term" value="F:N-methyltransferase activity"/>
    <property type="evidence" value="ECO:0007669"/>
    <property type="project" value="InterPro"/>
</dbReference>
<dbReference type="Pfam" id="PF01555">
    <property type="entry name" value="N6_N4_Mtase"/>
    <property type="match status" value="1"/>
</dbReference>
<dbReference type="GO" id="GO:0003677">
    <property type="term" value="F:DNA binding"/>
    <property type="evidence" value="ECO:0007669"/>
    <property type="project" value="InterPro"/>
</dbReference>
<dbReference type="SUPFAM" id="SSF53335">
    <property type="entry name" value="S-adenosyl-L-methionine-dependent methyltransferases"/>
    <property type="match status" value="1"/>
</dbReference>
<feature type="domain" description="ParB-like N-terminal" evidence="7">
    <location>
        <begin position="7"/>
        <end position="92"/>
    </location>
</feature>
<evidence type="ECO:0000256" key="6">
    <source>
        <dbReference type="ARBA" id="ARBA00047942"/>
    </source>
</evidence>
<dbReference type="RefSeq" id="WP_078686216.1">
    <property type="nucleotide sequence ID" value="NZ_FUYA01000019.1"/>
</dbReference>
<dbReference type="InterPro" id="IPR015840">
    <property type="entry name" value="DNA_MeTrfase_ParB"/>
</dbReference>
<dbReference type="PIRSF" id="PIRSF036758">
    <property type="entry name" value="Aden_M_ParB"/>
    <property type="match status" value="1"/>
</dbReference>
<evidence type="ECO:0000256" key="1">
    <source>
        <dbReference type="ARBA" id="ARBA00006594"/>
    </source>
</evidence>
<dbReference type="InterPro" id="IPR002052">
    <property type="entry name" value="DNA_methylase_N6_adenine_CS"/>
</dbReference>
<evidence type="ECO:0000256" key="5">
    <source>
        <dbReference type="ARBA" id="ARBA00022691"/>
    </source>
</evidence>
<dbReference type="SMART" id="SM00470">
    <property type="entry name" value="ParB"/>
    <property type="match status" value="1"/>
</dbReference>
<keyword evidence="3 8" id="KW-0489">Methyltransferase</keyword>
<evidence type="ECO:0000313" key="9">
    <source>
        <dbReference type="Proteomes" id="UP000189733"/>
    </source>
</evidence>
<dbReference type="SUPFAM" id="SSF110849">
    <property type="entry name" value="ParB/Sulfiredoxin"/>
    <property type="match status" value="1"/>
</dbReference>
<dbReference type="EC" id="2.1.1.72" evidence="2"/>
<evidence type="ECO:0000256" key="4">
    <source>
        <dbReference type="ARBA" id="ARBA00022679"/>
    </source>
</evidence>
<comment type="similarity">
    <text evidence="1">Belongs to the N(4)/N(6)-methyltransferase family.</text>
</comment>
<gene>
    <name evidence="8" type="ORF">SAMN02745702_02956</name>
</gene>
<comment type="catalytic activity">
    <reaction evidence="6">
        <text>a 2'-deoxyadenosine in DNA + S-adenosyl-L-methionine = an N(6)-methyl-2'-deoxyadenosine in DNA + S-adenosyl-L-homocysteine + H(+)</text>
        <dbReference type="Rhea" id="RHEA:15197"/>
        <dbReference type="Rhea" id="RHEA-COMP:12418"/>
        <dbReference type="Rhea" id="RHEA-COMP:12419"/>
        <dbReference type="ChEBI" id="CHEBI:15378"/>
        <dbReference type="ChEBI" id="CHEBI:57856"/>
        <dbReference type="ChEBI" id="CHEBI:59789"/>
        <dbReference type="ChEBI" id="CHEBI:90615"/>
        <dbReference type="ChEBI" id="CHEBI:90616"/>
        <dbReference type="EC" id="2.1.1.72"/>
    </reaction>
</comment>
<dbReference type="AlphaFoldDB" id="A0A1T4X5I2"/>
<protein>
    <recommendedName>
        <fullName evidence="2">site-specific DNA-methyltransferase (adenine-specific)</fullName>
        <ecNumber evidence="2">2.1.1.72</ecNumber>
    </recommendedName>
</protein>
<evidence type="ECO:0000313" key="8">
    <source>
        <dbReference type="EMBL" id="SKA84141.1"/>
    </source>
</evidence>
<dbReference type="InterPro" id="IPR002941">
    <property type="entry name" value="DNA_methylase_N4/N6"/>
</dbReference>
<evidence type="ECO:0000256" key="3">
    <source>
        <dbReference type="ARBA" id="ARBA00022603"/>
    </source>
</evidence>
<dbReference type="PROSITE" id="PS00092">
    <property type="entry name" value="N6_MTASE"/>
    <property type="match status" value="1"/>
</dbReference>
<dbReference type="GO" id="GO:0009007">
    <property type="term" value="F:site-specific DNA-methyltransferase (adenine-specific) activity"/>
    <property type="evidence" value="ECO:0007669"/>
    <property type="project" value="UniProtKB-EC"/>
</dbReference>
<dbReference type="OrthoDB" id="7806498at2"/>
<organism evidence="8 9">
    <name type="scientific">Desulfobaculum bizertense DSM 18034</name>
    <dbReference type="NCBI Taxonomy" id="1121442"/>
    <lineage>
        <taxon>Bacteria</taxon>
        <taxon>Pseudomonadati</taxon>
        <taxon>Thermodesulfobacteriota</taxon>
        <taxon>Desulfovibrionia</taxon>
        <taxon>Desulfovibrionales</taxon>
        <taxon>Desulfovibrionaceae</taxon>
        <taxon>Desulfobaculum</taxon>
    </lineage>
</organism>
<dbReference type="InterPro" id="IPR029063">
    <property type="entry name" value="SAM-dependent_MTases_sf"/>
</dbReference>
<evidence type="ECO:0000259" key="7">
    <source>
        <dbReference type="SMART" id="SM00470"/>
    </source>
</evidence>